<evidence type="ECO:0000313" key="3">
    <source>
        <dbReference type="Proteomes" id="UP001165121"/>
    </source>
</evidence>
<keyword evidence="1" id="KW-0812">Transmembrane</keyword>
<evidence type="ECO:0000256" key="1">
    <source>
        <dbReference type="SAM" id="Phobius"/>
    </source>
</evidence>
<dbReference type="AlphaFoldDB" id="A0A9W6Y331"/>
<keyword evidence="1" id="KW-0472">Membrane</keyword>
<keyword evidence="1" id="KW-1133">Transmembrane helix</keyword>
<keyword evidence="3" id="KW-1185">Reference proteome</keyword>
<evidence type="ECO:0000313" key="2">
    <source>
        <dbReference type="EMBL" id="GMF51837.1"/>
    </source>
</evidence>
<proteinExistence type="predicted"/>
<name>A0A9W6Y331_9STRA</name>
<protein>
    <submittedName>
        <fullName evidence="2">Unnamed protein product</fullName>
    </submittedName>
</protein>
<organism evidence="2 3">
    <name type="scientific">Phytophthora fragariaefolia</name>
    <dbReference type="NCBI Taxonomy" id="1490495"/>
    <lineage>
        <taxon>Eukaryota</taxon>
        <taxon>Sar</taxon>
        <taxon>Stramenopiles</taxon>
        <taxon>Oomycota</taxon>
        <taxon>Peronosporomycetes</taxon>
        <taxon>Peronosporales</taxon>
        <taxon>Peronosporaceae</taxon>
        <taxon>Phytophthora</taxon>
    </lineage>
</organism>
<dbReference type="EMBL" id="BSXT01002959">
    <property type="protein sequence ID" value="GMF51837.1"/>
    <property type="molecule type" value="Genomic_DNA"/>
</dbReference>
<gene>
    <name evidence="2" type="ORF">Pfra01_002109600</name>
</gene>
<reference evidence="2" key="1">
    <citation type="submission" date="2023-04" db="EMBL/GenBank/DDBJ databases">
        <title>Phytophthora fragariaefolia NBRC 109709.</title>
        <authorList>
            <person name="Ichikawa N."/>
            <person name="Sato H."/>
            <person name="Tonouchi N."/>
        </authorList>
    </citation>
    <scope>NUCLEOTIDE SEQUENCE</scope>
    <source>
        <strain evidence="2">NBRC 109709</strain>
    </source>
</reference>
<dbReference type="Proteomes" id="UP001165121">
    <property type="component" value="Unassembled WGS sequence"/>
</dbReference>
<accession>A0A9W6Y331</accession>
<sequence length="92" mass="10154">MSSSSVFLVVGCDFYAGRFLNFDFGLVCCGLGLAFFLGAFAVVEVPKFYPVLQPQSVSSRELDRSNLTWSPRVLREIPVKLETMSTLLPAIT</sequence>
<feature type="transmembrane region" description="Helical" evidence="1">
    <location>
        <begin position="24"/>
        <end position="43"/>
    </location>
</feature>
<comment type="caution">
    <text evidence="2">The sequence shown here is derived from an EMBL/GenBank/DDBJ whole genome shotgun (WGS) entry which is preliminary data.</text>
</comment>